<dbReference type="GO" id="GO:0008033">
    <property type="term" value="P:tRNA processing"/>
    <property type="evidence" value="ECO:0007669"/>
    <property type="project" value="UniProtKB-ARBA"/>
</dbReference>
<dbReference type="STRING" id="118062.MCBB_0978"/>
<proteinExistence type="predicted"/>
<dbReference type="OrthoDB" id="26307at2157"/>
<dbReference type="PROSITE" id="PS51165">
    <property type="entry name" value="THUMP"/>
    <property type="match status" value="1"/>
</dbReference>
<gene>
    <name evidence="3" type="ORF">MCBB_0978</name>
</gene>
<dbReference type="KEGG" id="mcub:MCBB_0978"/>
<organism evidence="3 4">
    <name type="scientific">Methanobacterium congolense</name>
    <dbReference type="NCBI Taxonomy" id="118062"/>
    <lineage>
        <taxon>Archaea</taxon>
        <taxon>Methanobacteriati</taxon>
        <taxon>Methanobacteriota</taxon>
        <taxon>Methanomada group</taxon>
        <taxon>Methanobacteria</taxon>
        <taxon>Methanobacteriales</taxon>
        <taxon>Methanobacteriaceae</taxon>
        <taxon>Methanobacterium</taxon>
    </lineage>
</organism>
<dbReference type="Pfam" id="PF02926">
    <property type="entry name" value="THUMP"/>
    <property type="match status" value="1"/>
</dbReference>
<name>A0A1D3L1U3_9EURY</name>
<reference evidence="3 4" key="1">
    <citation type="submission" date="2016-08" db="EMBL/GenBank/DDBJ databases">
        <authorList>
            <person name="Seilhamer J.J."/>
        </authorList>
    </citation>
    <scope>NUCLEOTIDE SEQUENCE [LARGE SCALE GENOMIC DNA]</scope>
    <source>
        <strain evidence="3">Buetzberg</strain>
    </source>
</reference>
<evidence type="ECO:0000256" key="1">
    <source>
        <dbReference type="PROSITE-ProRule" id="PRU00529"/>
    </source>
</evidence>
<evidence type="ECO:0000313" key="4">
    <source>
        <dbReference type="Proteomes" id="UP000094707"/>
    </source>
</evidence>
<feature type="domain" description="THUMP" evidence="2">
    <location>
        <begin position="62"/>
        <end position="168"/>
    </location>
</feature>
<dbReference type="InterPro" id="IPR004114">
    <property type="entry name" value="THUMP_dom"/>
</dbReference>
<evidence type="ECO:0000313" key="3">
    <source>
        <dbReference type="EMBL" id="SCG85538.1"/>
    </source>
</evidence>
<evidence type="ECO:0000259" key="2">
    <source>
        <dbReference type="PROSITE" id="PS51165"/>
    </source>
</evidence>
<dbReference type="GO" id="GO:0003723">
    <property type="term" value="F:RNA binding"/>
    <property type="evidence" value="ECO:0007669"/>
    <property type="project" value="UniProtKB-UniRule"/>
</dbReference>
<keyword evidence="1" id="KW-0694">RNA-binding</keyword>
<dbReference type="EMBL" id="LT607756">
    <property type="protein sequence ID" value="SCG85538.1"/>
    <property type="molecule type" value="Genomic_DNA"/>
</dbReference>
<dbReference type="SUPFAM" id="SSF143437">
    <property type="entry name" value="THUMP domain-like"/>
    <property type="match status" value="1"/>
</dbReference>
<sequence length="179" mass="20548">MCTNEKFDILVMLKNHDPDELEDILSKIKDMNTSANKESQYFYIKECEVLKTLLIESNLDSKCTAHKLREDHGETVSYAVHMDGAVKTSLRCILQKVVELLDSKIKEGDSFKVVSNLRSMNLKSSEELNAAVSKEIENKLNLRCDEENPYWIVQLEVLGENTGITIFKHKNLLEMIQTH</sequence>
<dbReference type="GeneID" id="30411826"/>
<protein>
    <submittedName>
        <fullName evidence="3">THUMP domain-containing protein</fullName>
    </submittedName>
</protein>
<accession>A0A1D3L1U3</accession>
<keyword evidence="4" id="KW-1185">Reference proteome</keyword>
<dbReference type="Proteomes" id="UP000094707">
    <property type="component" value="Chromosome I"/>
</dbReference>
<dbReference type="RefSeq" id="WP_071906689.1">
    <property type="nucleotide sequence ID" value="NZ_LT607756.1"/>
</dbReference>
<dbReference type="AlphaFoldDB" id="A0A1D3L1U3"/>